<feature type="region of interest" description="Disordered" evidence="1">
    <location>
        <begin position="1"/>
        <end position="31"/>
    </location>
</feature>
<organism evidence="4 5">
    <name type="scientific">Cellulomonas bogoriensis 69B4 = DSM 16987</name>
    <dbReference type="NCBI Taxonomy" id="1386082"/>
    <lineage>
        <taxon>Bacteria</taxon>
        <taxon>Bacillati</taxon>
        <taxon>Actinomycetota</taxon>
        <taxon>Actinomycetes</taxon>
        <taxon>Micrococcales</taxon>
        <taxon>Cellulomonadaceae</taxon>
        <taxon>Cellulomonas</taxon>
    </lineage>
</organism>
<dbReference type="Pfam" id="PF13559">
    <property type="entry name" value="DUF4129"/>
    <property type="match status" value="1"/>
</dbReference>
<comment type="caution">
    <text evidence="4">The sequence shown here is derived from an EMBL/GenBank/DDBJ whole genome shotgun (WGS) entry which is preliminary data.</text>
</comment>
<dbReference type="OrthoDB" id="5198230at2"/>
<name>A0A0A0BVU8_9CELL</name>
<evidence type="ECO:0000256" key="2">
    <source>
        <dbReference type="SAM" id="Phobius"/>
    </source>
</evidence>
<protein>
    <recommendedName>
        <fullName evidence="3">Protein-glutamine gamma-glutamyltransferase-like C-terminal domain-containing protein</fullName>
    </recommendedName>
</protein>
<feature type="transmembrane region" description="Helical" evidence="2">
    <location>
        <begin position="36"/>
        <end position="56"/>
    </location>
</feature>
<dbReference type="InterPro" id="IPR025403">
    <property type="entry name" value="TgpA-like_C"/>
</dbReference>
<dbReference type="RefSeq" id="WP_052105337.1">
    <property type="nucleotide sequence ID" value="NZ_AXCZ01000100.1"/>
</dbReference>
<dbReference type="EMBL" id="AXCZ01000100">
    <property type="protein sequence ID" value="KGM12105.1"/>
    <property type="molecule type" value="Genomic_DNA"/>
</dbReference>
<feature type="non-terminal residue" evidence="4">
    <location>
        <position position="265"/>
    </location>
</feature>
<evidence type="ECO:0000313" key="4">
    <source>
        <dbReference type="EMBL" id="KGM12105.1"/>
    </source>
</evidence>
<accession>A0A0A0BVU8</accession>
<keyword evidence="5" id="KW-1185">Reference proteome</keyword>
<dbReference type="AlphaFoldDB" id="A0A0A0BVU8"/>
<keyword evidence="2" id="KW-0472">Membrane</keyword>
<evidence type="ECO:0000256" key="1">
    <source>
        <dbReference type="SAM" id="MobiDB-lite"/>
    </source>
</evidence>
<gene>
    <name evidence="4" type="ORF">N869_00540</name>
</gene>
<feature type="transmembrane region" description="Helical" evidence="2">
    <location>
        <begin position="99"/>
        <end position="120"/>
    </location>
</feature>
<feature type="compositionally biased region" description="Basic and acidic residues" evidence="1">
    <location>
        <begin position="1"/>
        <end position="24"/>
    </location>
</feature>
<sequence>MDRTTAAEHHGPGTPRPVHDDARPTGDGGGPPRRSLLVVALIALAVVASGITGPWSPPFREDVGELEPAELPQLAPPTFEPFPEFDMEALDVPQWDLRWVGAVLLALVALAVLAVVVRWWRRRERPRPPDGPPDPSDVESDLAVGAHPGALPDLPTLRDGVDDAGERLRRTTAPGDAVVAAWVALEAAAERTGILRDRASTPTEFTVTVLDRTDVDPQATRTLLDLYLQARFGRTALTDEDVAAASTALQTLADGLDDPPRPPAP</sequence>
<dbReference type="Proteomes" id="UP000054314">
    <property type="component" value="Unassembled WGS sequence"/>
</dbReference>
<evidence type="ECO:0000259" key="3">
    <source>
        <dbReference type="Pfam" id="PF13559"/>
    </source>
</evidence>
<feature type="domain" description="Protein-glutamine gamma-glutamyltransferase-like C-terminal" evidence="3">
    <location>
        <begin position="181"/>
        <end position="249"/>
    </location>
</feature>
<evidence type="ECO:0000313" key="5">
    <source>
        <dbReference type="Proteomes" id="UP000054314"/>
    </source>
</evidence>
<reference evidence="4 5" key="1">
    <citation type="submission" date="2013-08" db="EMBL/GenBank/DDBJ databases">
        <title>Genome sequencing of Cellulomonas bogoriensis 69B4.</title>
        <authorList>
            <person name="Chen F."/>
            <person name="Li Y."/>
            <person name="Wang G."/>
        </authorList>
    </citation>
    <scope>NUCLEOTIDE SEQUENCE [LARGE SCALE GENOMIC DNA]</scope>
    <source>
        <strain evidence="4 5">69B4</strain>
    </source>
</reference>
<keyword evidence="2" id="KW-0812">Transmembrane</keyword>
<proteinExistence type="predicted"/>
<keyword evidence="2" id="KW-1133">Transmembrane helix</keyword>
<feature type="region of interest" description="Disordered" evidence="1">
    <location>
        <begin position="124"/>
        <end position="161"/>
    </location>
</feature>